<reference evidence="6" key="1">
    <citation type="journal article" date="2019" name="Int. J. Syst. Evol. Microbiol.">
        <title>The Global Catalogue of Microorganisms (GCM) 10K type strain sequencing project: providing services to taxonomists for standard genome sequencing and annotation.</title>
        <authorList>
            <consortium name="The Broad Institute Genomics Platform"/>
            <consortium name="The Broad Institute Genome Sequencing Center for Infectious Disease"/>
            <person name="Wu L."/>
            <person name="Ma J."/>
        </authorList>
    </citation>
    <scope>NUCLEOTIDE SEQUENCE [LARGE SCALE GENOMIC DNA]</scope>
    <source>
        <strain evidence="6">CCUG 62114</strain>
    </source>
</reference>
<dbReference type="EMBL" id="JBHTJM010000005">
    <property type="protein sequence ID" value="MFD0963201.1"/>
    <property type="molecule type" value="Genomic_DNA"/>
</dbReference>
<keyword evidence="6" id="KW-1185">Reference proteome</keyword>
<evidence type="ECO:0000256" key="2">
    <source>
        <dbReference type="SAM" id="SignalP"/>
    </source>
</evidence>
<evidence type="ECO:0000259" key="4">
    <source>
        <dbReference type="Pfam" id="PF18962"/>
    </source>
</evidence>
<dbReference type="PANTHER" id="PTHR16026">
    <property type="entry name" value="CARTILAGE ACIDIC PROTEIN 1"/>
    <property type="match status" value="1"/>
</dbReference>
<proteinExistence type="predicted"/>
<feature type="chain" id="PRO_5045261015" evidence="2">
    <location>
        <begin position="20"/>
        <end position="673"/>
    </location>
</feature>
<dbReference type="InterPro" id="IPR027039">
    <property type="entry name" value="Crtac1"/>
</dbReference>
<dbReference type="RefSeq" id="WP_377713667.1">
    <property type="nucleotide sequence ID" value="NZ_JBHTJM010000005.1"/>
</dbReference>
<comment type="caution">
    <text evidence="5">The sequence shown here is derived from an EMBL/GenBank/DDBJ whole genome shotgun (WGS) entry which is preliminary data.</text>
</comment>
<dbReference type="Proteomes" id="UP001596997">
    <property type="component" value="Unassembled WGS sequence"/>
</dbReference>
<dbReference type="SUPFAM" id="SSF69318">
    <property type="entry name" value="Integrin alpha N-terminal domain"/>
    <property type="match status" value="2"/>
</dbReference>
<dbReference type="InterPro" id="IPR028994">
    <property type="entry name" value="Integrin_alpha_N"/>
</dbReference>
<feature type="domain" description="ASPIC/UnbV" evidence="3">
    <location>
        <begin position="517"/>
        <end position="584"/>
    </location>
</feature>
<protein>
    <submittedName>
        <fullName evidence="5">FG-GAP-like repeat-containing protein</fullName>
    </submittedName>
</protein>
<dbReference type="Pfam" id="PF07593">
    <property type="entry name" value="UnbV_ASPIC"/>
    <property type="match status" value="1"/>
</dbReference>
<feature type="domain" description="Secretion system C-terminal sorting" evidence="4">
    <location>
        <begin position="604"/>
        <end position="666"/>
    </location>
</feature>
<organism evidence="5 6">
    <name type="scientific">Pseudofulvibacter geojedonensis</name>
    <dbReference type="NCBI Taxonomy" id="1123758"/>
    <lineage>
        <taxon>Bacteria</taxon>
        <taxon>Pseudomonadati</taxon>
        <taxon>Bacteroidota</taxon>
        <taxon>Flavobacteriia</taxon>
        <taxon>Flavobacteriales</taxon>
        <taxon>Flavobacteriaceae</taxon>
        <taxon>Pseudofulvibacter</taxon>
    </lineage>
</organism>
<dbReference type="InterPro" id="IPR013517">
    <property type="entry name" value="FG-GAP"/>
</dbReference>
<keyword evidence="1 2" id="KW-0732">Signal</keyword>
<feature type="signal peptide" evidence="2">
    <location>
        <begin position="1"/>
        <end position="19"/>
    </location>
</feature>
<dbReference type="PANTHER" id="PTHR16026:SF0">
    <property type="entry name" value="CARTILAGE ACIDIC PROTEIN 1"/>
    <property type="match status" value="1"/>
</dbReference>
<dbReference type="InterPro" id="IPR011519">
    <property type="entry name" value="UnbV_ASPIC"/>
</dbReference>
<dbReference type="NCBIfam" id="TIGR04183">
    <property type="entry name" value="Por_Secre_tail"/>
    <property type="match status" value="1"/>
</dbReference>
<name>A0ABW3I045_9FLAO</name>
<dbReference type="Pfam" id="PF13517">
    <property type="entry name" value="FG-GAP_3"/>
    <property type="match status" value="2"/>
</dbReference>
<sequence>MKKTTFFLFFILSSFLVSAQNDCTSASTIVANTIYSVGVFDGTPVTSSCFDGNIGNNGEWYTYTPTTDATVTVTTDLPNSAGKDTRIQVYNGSGGCAGLVCIGGDDDSATGFLSTYTFNVTNGTTYYIVFDNYWVNNTNNFDFRLTEAPIVVSPITFTSSTLGATGQYKNCVVDMNNDYLDDIVTVDNNNLNIHYQQAGGGFTTTNIATATADDVPSWSIAAGDFNKDGFNDLLYGGGNGATFVASNATGTAYTVTSNPEYIFSQRSNFVDINNDGHLDAFVCHDVDPNVYYLNNGVDNTLVYNQGGLGDSPTGGNYASSWVDYDNDGDVDLFLAKCNGGGASADARHNEMHRNNGDGTFTDVSIASGLRDPIQTWSSAWGDYDNDGDLDLFVGASSFIDGQHKLMTNNNDGTFTDSTTGTGLDTFTGTSIEHITHDFDNDGFLDLFTADNTIMLNNQDMTFTAIDVGFSVGAVGDLNNDGFLDVYNSNDRIYMNDGNSGHNWVKINTQGVQSNSNGIGARVEVYTANLGMQIRDVITGNGFRHMSSLTTHFGLGSETAITQIIIKWPSGITDTITNPGINQTHNVIEGSTLNVLDFILDNKAIYPNPTTDFIQITDVDLSDVTTLIFDINGRRVYNFKIENNAINVSHLASGTYFLTLQEGNKLLKHQFIKK</sequence>
<evidence type="ECO:0000256" key="1">
    <source>
        <dbReference type="ARBA" id="ARBA00022729"/>
    </source>
</evidence>
<dbReference type="Pfam" id="PF18962">
    <property type="entry name" value="Por_Secre_tail"/>
    <property type="match status" value="1"/>
</dbReference>
<evidence type="ECO:0000313" key="6">
    <source>
        <dbReference type="Proteomes" id="UP001596997"/>
    </source>
</evidence>
<accession>A0ABW3I045</accession>
<evidence type="ECO:0000313" key="5">
    <source>
        <dbReference type="EMBL" id="MFD0963201.1"/>
    </source>
</evidence>
<dbReference type="InterPro" id="IPR026444">
    <property type="entry name" value="Secre_tail"/>
</dbReference>
<dbReference type="Gene3D" id="2.130.10.130">
    <property type="entry name" value="Integrin alpha, N-terminal"/>
    <property type="match status" value="1"/>
</dbReference>
<gene>
    <name evidence="5" type="ORF">ACFQ1O_04175</name>
</gene>
<evidence type="ECO:0000259" key="3">
    <source>
        <dbReference type="Pfam" id="PF07593"/>
    </source>
</evidence>